<dbReference type="PROSITE" id="PS51892">
    <property type="entry name" value="SUBTILASE"/>
    <property type="match status" value="1"/>
</dbReference>
<feature type="active site" description="Charge relay system" evidence="5">
    <location>
        <position position="506"/>
    </location>
</feature>
<dbReference type="HOGENOM" id="CLU_374993_0_0_9"/>
<evidence type="ECO:0000256" key="1">
    <source>
        <dbReference type="ARBA" id="ARBA00011073"/>
    </source>
</evidence>
<dbReference type="PANTHER" id="PTHR43806">
    <property type="entry name" value="PEPTIDASE S8"/>
    <property type="match status" value="1"/>
</dbReference>
<dbReference type="eggNOG" id="COG1404">
    <property type="taxonomic scope" value="Bacteria"/>
</dbReference>
<keyword evidence="2 5" id="KW-0645">Protease</keyword>
<dbReference type="STRING" id="138119.DSY3405"/>
<dbReference type="RefSeq" id="WP_011461087.1">
    <property type="nucleotide sequence ID" value="NC_007907.1"/>
</dbReference>
<feature type="active site" description="Charge relay system" evidence="5">
    <location>
        <position position="270"/>
    </location>
</feature>
<dbReference type="Gene3D" id="3.40.50.200">
    <property type="entry name" value="Peptidase S8/S53 domain"/>
    <property type="match status" value="1"/>
</dbReference>
<name>Q24RZ8_DESHY</name>
<evidence type="ECO:0000313" key="7">
    <source>
        <dbReference type="EMBL" id="BAE85194.1"/>
    </source>
</evidence>
<dbReference type="InterPro" id="IPR034074">
    <property type="entry name" value="Y4bN_pept_dom"/>
</dbReference>
<feature type="active site" description="Charge relay system" evidence="5">
    <location>
        <position position="299"/>
    </location>
</feature>
<dbReference type="Proteomes" id="UP000001946">
    <property type="component" value="Chromosome"/>
</dbReference>
<keyword evidence="8" id="KW-1185">Reference proteome</keyword>
<organism evidence="7 8">
    <name type="scientific">Desulfitobacterium hafniense (strain Y51)</name>
    <dbReference type="NCBI Taxonomy" id="138119"/>
    <lineage>
        <taxon>Bacteria</taxon>
        <taxon>Bacillati</taxon>
        <taxon>Bacillota</taxon>
        <taxon>Clostridia</taxon>
        <taxon>Eubacteriales</taxon>
        <taxon>Desulfitobacteriaceae</taxon>
        <taxon>Desulfitobacterium</taxon>
    </lineage>
</organism>
<dbReference type="Pfam" id="PF00082">
    <property type="entry name" value="Peptidase_S8"/>
    <property type="match status" value="1"/>
</dbReference>
<dbReference type="GO" id="GO:0006508">
    <property type="term" value="P:proteolysis"/>
    <property type="evidence" value="ECO:0007669"/>
    <property type="project" value="UniProtKB-KW"/>
</dbReference>
<proteinExistence type="inferred from homology"/>
<feature type="domain" description="Peptidase S8/S53" evidence="6">
    <location>
        <begin position="265"/>
        <end position="561"/>
    </location>
</feature>
<dbReference type="AlphaFoldDB" id="Q24RZ8"/>
<accession>Q24RZ8</accession>
<dbReference type="InterPro" id="IPR000209">
    <property type="entry name" value="Peptidase_S8/S53_dom"/>
</dbReference>
<reference evidence="7 8" key="1">
    <citation type="journal article" date="2006" name="J. Bacteriol.">
        <title>Complete genome sequence of the dehalorespiring bacterium Desulfitobacterium hafniense Y51 and comparison with Dehalococcoides ethenogenes 195.</title>
        <authorList>
            <person name="Nonaka H."/>
            <person name="Keresztes G."/>
            <person name="Shinoda Y."/>
            <person name="Ikenaga Y."/>
            <person name="Abe M."/>
            <person name="Naito K."/>
            <person name="Inatomi K."/>
            <person name="Furukawa K."/>
            <person name="Inui M."/>
            <person name="Yukawa H."/>
        </authorList>
    </citation>
    <scope>NUCLEOTIDE SEQUENCE [LARGE SCALE GENOMIC DNA]</scope>
    <source>
        <strain evidence="7 8">Y51</strain>
    </source>
</reference>
<dbReference type="EMBL" id="AP008230">
    <property type="protein sequence ID" value="BAE85194.1"/>
    <property type="molecule type" value="Genomic_DNA"/>
</dbReference>
<evidence type="ECO:0000256" key="4">
    <source>
        <dbReference type="ARBA" id="ARBA00022825"/>
    </source>
</evidence>
<dbReference type="InterPro" id="IPR036852">
    <property type="entry name" value="Peptidase_S8/S53_dom_sf"/>
</dbReference>
<dbReference type="InterPro" id="IPR015500">
    <property type="entry name" value="Peptidase_S8_subtilisin-rel"/>
</dbReference>
<dbReference type="KEGG" id="dsy:DSY3405"/>
<dbReference type="GO" id="GO:0004252">
    <property type="term" value="F:serine-type endopeptidase activity"/>
    <property type="evidence" value="ECO:0007669"/>
    <property type="project" value="UniProtKB-UniRule"/>
</dbReference>
<evidence type="ECO:0000256" key="5">
    <source>
        <dbReference type="PROSITE-ProRule" id="PRU01240"/>
    </source>
</evidence>
<evidence type="ECO:0000259" key="6">
    <source>
        <dbReference type="Pfam" id="PF00082"/>
    </source>
</evidence>
<evidence type="ECO:0000313" key="8">
    <source>
        <dbReference type="Proteomes" id="UP000001946"/>
    </source>
</evidence>
<dbReference type="InterPro" id="IPR050131">
    <property type="entry name" value="Peptidase_S8_subtilisin-like"/>
</dbReference>
<dbReference type="CDD" id="cd04847">
    <property type="entry name" value="Peptidases_S8_Subtilisin_like_2"/>
    <property type="match status" value="1"/>
</dbReference>
<dbReference type="SUPFAM" id="SSF52743">
    <property type="entry name" value="Subtilisin-like"/>
    <property type="match status" value="1"/>
</dbReference>
<protein>
    <recommendedName>
        <fullName evidence="6">Peptidase S8/S53 domain-containing protein</fullName>
    </recommendedName>
</protein>
<gene>
    <name evidence="7" type="ordered locus">DSY3405</name>
</gene>
<comment type="similarity">
    <text evidence="1 5">Belongs to the peptidase S8 family.</text>
</comment>
<evidence type="ECO:0000256" key="3">
    <source>
        <dbReference type="ARBA" id="ARBA00022801"/>
    </source>
</evidence>
<evidence type="ECO:0000256" key="2">
    <source>
        <dbReference type="ARBA" id="ARBA00022670"/>
    </source>
</evidence>
<dbReference type="PRINTS" id="PR00723">
    <property type="entry name" value="SUBTILISIN"/>
</dbReference>
<keyword evidence="4 5" id="KW-0720">Serine protease</keyword>
<keyword evidence="3 5" id="KW-0378">Hydrolase</keyword>
<dbReference type="PANTHER" id="PTHR43806:SF11">
    <property type="entry name" value="CEREVISIN-RELATED"/>
    <property type="match status" value="1"/>
</dbReference>
<sequence length="740" mass="81671">MDNNRKSHLWIPDEEVQRLDKTLTARSKPRNISFAEHGSKLSQSLMSVKTALESVAPDNSLADADLLIFNVELPEGEKIKDKKDIFDATGMRIRAVKNTRIAIVTATASQFEALHRRVNNYGRNGTDRTRFDYIEDFKPYIGSGKNSSELAKQMSKEIPPATLDIQLMLIPNLDNSLYESALPKLIKKIADTDGRIQQEPYYLSDNTPVIRAIIPSTSLVRYENDPAIYRIEETDFFSVDASSISTVDLSALTLNESIDIGELPIVAVLDSGVAFPNGLSGIVIHHWLPVNSGGGNADHGTKVASRVSFRYIEQSLPSTIITPRARIIDCNILDGNVPVNVFIKRIQEAVETFADIAKIYNLSANASNPIEGDEMSIVGYELDVLQLRKGVQFVVSAGNHNLWQVESSLEDILDDDDSRISAPADSMLAIAVGSIVGVDHPNSLSKNNDIAPYSRRGPGFKGCSKPDLTAYAGTIILAGGQPYVPQDPYSLLLSNGGQLVPDAGTSFSAPVVSGDLAEILNEIPQRDILLAKALLYHNAIPLWDGEDMDDAELAFAHNIYGRGLPSVEGSKYSSFAKVTFVRTGILNKTTKERISIYMPEILAAQTGRNVARVSVTCLSSPPVDRTKGTEYLGAYIRASLKKSHADGMSLVPVNPGYKEGRQKWDVCQQFTKLFSQLNAGDWQIWLELFSRWEEEHLDIPYALAVTIEDVSNTLDVYSEIEVLNRYRPLNTLRIRLDNQQ</sequence>